<dbReference type="Proteomes" id="UP000721415">
    <property type="component" value="Unassembled WGS sequence"/>
</dbReference>
<dbReference type="Pfam" id="PF12146">
    <property type="entry name" value="Hydrolase_4"/>
    <property type="match status" value="1"/>
</dbReference>
<evidence type="ECO:0000259" key="1">
    <source>
        <dbReference type="Pfam" id="PF12146"/>
    </source>
</evidence>
<dbReference type="InterPro" id="IPR022742">
    <property type="entry name" value="Hydrolase_4"/>
</dbReference>
<dbReference type="PIRSF" id="PIRSF017388">
    <property type="entry name" value="Esterase_lipase"/>
    <property type="match status" value="1"/>
</dbReference>
<proteinExistence type="predicted"/>
<dbReference type="Gene3D" id="3.40.50.1820">
    <property type="entry name" value="alpha/beta hydrolase"/>
    <property type="match status" value="1"/>
</dbReference>
<reference evidence="2 3" key="1">
    <citation type="submission" date="2020-07" db="EMBL/GenBank/DDBJ databases">
        <title>Facklamia lactis sp. nov., isolated from raw milk.</title>
        <authorList>
            <person name="Doll E.V."/>
            <person name="Huptas C."/>
            <person name="Staib L."/>
            <person name="Wenning M."/>
            <person name="Scherer S."/>
        </authorList>
    </citation>
    <scope>NUCLEOTIDE SEQUENCE [LARGE SCALE GENOMIC DNA]</scope>
    <source>
        <strain evidence="2 3">DSM 111018</strain>
    </source>
</reference>
<feature type="domain" description="Serine aminopeptidase S33" evidence="1">
    <location>
        <begin position="22"/>
        <end position="232"/>
    </location>
</feature>
<dbReference type="InterPro" id="IPR029058">
    <property type="entry name" value="AB_hydrolase_fold"/>
</dbReference>
<organism evidence="2 3">
    <name type="scientific">Facklamia lactis</name>
    <dbReference type="NCBI Taxonomy" id="2749967"/>
    <lineage>
        <taxon>Bacteria</taxon>
        <taxon>Bacillati</taxon>
        <taxon>Bacillota</taxon>
        <taxon>Bacilli</taxon>
        <taxon>Lactobacillales</taxon>
        <taxon>Aerococcaceae</taxon>
        <taxon>Facklamia</taxon>
    </lineage>
</organism>
<dbReference type="EMBL" id="JACBXQ010000004">
    <property type="protein sequence ID" value="MBG9986674.1"/>
    <property type="molecule type" value="Genomic_DNA"/>
</dbReference>
<keyword evidence="3" id="KW-1185">Reference proteome</keyword>
<evidence type="ECO:0000313" key="3">
    <source>
        <dbReference type="Proteomes" id="UP000721415"/>
    </source>
</evidence>
<protein>
    <recommendedName>
        <fullName evidence="1">Serine aminopeptidase S33 domain-containing protein</fullName>
    </recommendedName>
</protein>
<evidence type="ECO:0000313" key="2">
    <source>
        <dbReference type="EMBL" id="MBG9986674.1"/>
    </source>
</evidence>
<dbReference type="SUPFAM" id="SSF53474">
    <property type="entry name" value="alpha/beta-Hydrolases"/>
    <property type="match status" value="1"/>
</dbReference>
<sequence>MMSRPPFDNALYLPGKEMNIGIILFHAYTGTTRDVNLLARKLNRQGYTILVPLFSGHDTNDIKNVLKYSPKIWQEEAHAAYHWMVEQDFDHLLLFGLSMGGVMATDIMAEPDFSGSGGGVFNSPIVTEQLTDISDSFMNLGGLLAKLRKESEQFQAEYSDILKGHWKQMEELETIKKSIEERLVNIKTPFYIAQSGEDELINPEDAYLLQNHLVNARIDFHYFPDNTHTIPTNRDRDEFDQSVLDFVQQVCHPY</sequence>
<comment type="caution">
    <text evidence="2">The sequence shown here is derived from an EMBL/GenBank/DDBJ whole genome shotgun (WGS) entry which is preliminary data.</text>
</comment>
<dbReference type="InterPro" id="IPR012354">
    <property type="entry name" value="Esterase_lipase"/>
</dbReference>
<name>A0ABS0LTQ5_9LACT</name>
<gene>
    <name evidence="2" type="ORF">HZY91_07170</name>
</gene>
<accession>A0ABS0LTQ5</accession>